<dbReference type="EMBL" id="JAKJXO020000001">
    <property type="protein sequence ID" value="KAL1612458.1"/>
    <property type="molecule type" value="Genomic_DNA"/>
</dbReference>
<evidence type="ECO:0000313" key="3">
    <source>
        <dbReference type="Proteomes" id="UP001521785"/>
    </source>
</evidence>
<keyword evidence="3" id="KW-1185">Reference proteome</keyword>
<feature type="compositionally biased region" description="Acidic residues" evidence="1">
    <location>
        <begin position="179"/>
        <end position="192"/>
    </location>
</feature>
<gene>
    <name evidence="2" type="ORF">SLS60_000685</name>
</gene>
<reference evidence="2 3" key="1">
    <citation type="submission" date="2024-02" db="EMBL/GenBank/DDBJ databases">
        <title>De novo assembly and annotation of 12 fungi associated with fruit tree decline syndrome in Ontario, Canada.</title>
        <authorList>
            <person name="Sulman M."/>
            <person name="Ellouze W."/>
            <person name="Ilyukhin E."/>
        </authorList>
    </citation>
    <scope>NUCLEOTIDE SEQUENCE [LARGE SCALE GENOMIC DNA]</scope>
    <source>
        <strain evidence="2 3">M42-189</strain>
    </source>
</reference>
<evidence type="ECO:0000313" key="2">
    <source>
        <dbReference type="EMBL" id="KAL1612458.1"/>
    </source>
</evidence>
<organism evidence="2 3">
    <name type="scientific">Paraconiothyrium brasiliense</name>
    <dbReference type="NCBI Taxonomy" id="300254"/>
    <lineage>
        <taxon>Eukaryota</taxon>
        <taxon>Fungi</taxon>
        <taxon>Dikarya</taxon>
        <taxon>Ascomycota</taxon>
        <taxon>Pezizomycotina</taxon>
        <taxon>Dothideomycetes</taxon>
        <taxon>Pleosporomycetidae</taxon>
        <taxon>Pleosporales</taxon>
        <taxon>Massarineae</taxon>
        <taxon>Didymosphaeriaceae</taxon>
        <taxon>Paraconiothyrium</taxon>
    </lineage>
</organism>
<feature type="region of interest" description="Disordered" evidence="1">
    <location>
        <begin position="122"/>
        <end position="204"/>
    </location>
</feature>
<protein>
    <submittedName>
        <fullName evidence="2">Uncharacterized protein</fullName>
    </submittedName>
</protein>
<sequence length="204" mass="22389">MLDAHDAAAFDKANCTSAWEKPDYQTIKECGWKDENVLEDNHRPSISGPGVFNGVKDVLNGCGRVNAMTVGDNMPGPNDGLHRSNRCSRRRQESIDIYHKEDVDAGLLSDYEDDRRIVSGRESNSTSLATRQRFIACEESSVSGNSDERDGSEESDDGSPSSDGDSTDAIDYYGSGADDSNDEIGSDDPLDDEIIHNYDDDECY</sequence>
<evidence type="ECO:0000256" key="1">
    <source>
        <dbReference type="SAM" id="MobiDB-lite"/>
    </source>
</evidence>
<dbReference type="Proteomes" id="UP001521785">
    <property type="component" value="Unassembled WGS sequence"/>
</dbReference>
<feature type="region of interest" description="Disordered" evidence="1">
    <location>
        <begin position="69"/>
        <end position="88"/>
    </location>
</feature>
<name>A0ABR3S6Y2_9PLEO</name>
<comment type="caution">
    <text evidence="2">The sequence shown here is derived from an EMBL/GenBank/DDBJ whole genome shotgun (WGS) entry which is preliminary data.</text>
</comment>
<accession>A0ABR3S6Y2</accession>
<proteinExistence type="predicted"/>